<sequence>MLTASRQALVNTMAVHFTGHSGTGGQRQCSLGFRLREHRLNQIHRHGPLKSGGSNLPDLDLQSEIRTGQQAGALPSNSKLQRPRQDQLTLIFLPVSPPASAVSTLSANQVSKTFTWEVTSCQSSDREVSSEGTGTINLLLGQIQGWVQGQIQAPGTQISQKATDIVLRLGRLPTQAERNNALED</sequence>
<dbReference type="Proteomes" id="UP001153269">
    <property type="component" value="Unassembled WGS sequence"/>
</dbReference>
<dbReference type="AlphaFoldDB" id="A0A9N7YFJ8"/>
<accession>A0A9N7YFJ8</accession>
<reference evidence="1" key="1">
    <citation type="submission" date="2020-03" db="EMBL/GenBank/DDBJ databases">
        <authorList>
            <person name="Weist P."/>
        </authorList>
    </citation>
    <scope>NUCLEOTIDE SEQUENCE</scope>
</reference>
<gene>
    <name evidence="1" type="ORF">PLEPLA_LOCUS10334</name>
</gene>
<proteinExistence type="predicted"/>
<evidence type="ECO:0000313" key="2">
    <source>
        <dbReference type="Proteomes" id="UP001153269"/>
    </source>
</evidence>
<name>A0A9N7YFJ8_PLEPL</name>
<comment type="caution">
    <text evidence="1">The sequence shown here is derived from an EMBL/GenBank/DDBJ whole genome shotgun (WGS) entry which is preliminary data.</text>
</comment>
<evidence type="ECO:0000313" key="1">
    <source>
        <dbReference type="EMBL" id="CAB1422419.1"/>
    </source>
</evidence>
<dbReference type="EMBL" id="CADEAL010000581">
    <property type="protein sequence ID" value="CAB1422419.1"/>
    <property type="molecule type" value="Genomic_DNA"/>
</dbReference>
<keyword evidence="2" id="KW-1185">Reference proteome</keyword>
<organism evidence="1 2">
    <name type="scientific">Pleuronectes platessa</name>
    <name type="common">European plaice</name>
    <dbReference type="NCBI Taxonomy" id="8262"/>
    <lineage>
        <taxon>Eukaryota</taxon>
        <taxon>Metazoa</taxon>
        <taxon>Chordata</taxon>
        <taxon>Craniata</taxon>
        <taxon>Vertebrata</taxon>
        <taxon>Euteleostomi</taxon>
        <taxon>Actinopterygii</taxon>
        <taxon>Neopterygii</taxon>
        <taxon>Teleostei</taxon>
        <taxon>Neoteleostei</taxon>
        <taxon>Acanthomorphata</taxon>
        <taxon>Carangaria</taxon>
        <taxon>Pleuronectiformes</taxon>
        <taxon>Pleuronectoidei</taxon>
        <taxon>Pleuronectidae</taxon>
        <taxon>Pleuronectes</taxon>
    </lineage>
</organism>
<protein>
    <submittedName>
        <fullName evidence="1">Uncharacterized protein</fullName>
    </submittedName>
</protein>